<dbReference type="SUPFAM" id="SSF53474">
    <property type="entry name" value="alpha/beta-Hydrolases"/>
    <property type="match status" value="1"/>
</dbReference>
<dbReference type="Pfam" id="PF00561">
    <property type="entry name" value="Abhydrolase_1"/>
    <property type="match status" value="1"/>
</dbReference>
<evidence type="ECO:0000313" key="3">
    <source>
        <dbReference type="Proteomes" id="UP001215712"/>
    </source>
</evidence>
<dbReference type="InterPro" id="IPR000073">
    <property type="entry name" value="AB_hydrolase_1"/>
</dbReference>
<accession>A0AAD6HY08</accession>
<keyword evidence="3" id="KW-1185">Reference proteome</keyword>
<dbReference type="PRINTS" id="PR00111">
    <property type="entry name" value="ABHYDROLASE"/>
</dbReference>
<sequence>MTSSSVTQDHRVIAMDLPGHGLSDNAPEPENAYTMRGYAECALHILDRLEVREFVVLGWSLGGHIAIEMIPLARVYQKLKMKGMMLIGTPPSSGAEQVTLGFFKKTKSPYMNLASQELFDAQDAYNYAVEATGLPFEEWQQVAALRTDGRARVIMFSAFASGLGVDQVTVIERETEVLISVVNGNEDPFVNLDYTDGLRWGWLQGGRCIRLEGLGHAPFWQDVDRFEPILAKFLRAIVP</sequence>
<feature type="domain" description="AB hydrolase-1" evidence="1">
    <location>
        <begin position="9"/>
        <end position="222"/>
    </location>
</feature>
<reference evidence="2" key="2">
    <citation type="submission" date="2023-01" db="EMBL/GenBank/DDBJ databases">
        <authorList>
            <person name="Petersen C."/>
        </authorList>
    </citation>
    <scope>NUCLEOTIDE SEQUENCE</scope>
    <source>
        <strain evidence="2">IBT 17514</strain>
    </source>
</reference>
<dbReference type="GO" id="GO:0072330">
    <property type="term" value="P:monocarboxylic acid biosynthetic process"/>
    <property type="evidence" value="ECO:0007669"/>
    <property type="project" value="UniProtKB-ARBA"/>
</dbReference>
<comment type="caution">
    <text evidence="2">The sequence shown here is derived from an EMBL/GenBank/DDBJ whole genome shotgun (WGS) entry which is preliminary data.</text>
</comment>
<proteinExistence type="predicted"/>
<dbReference type="InterPro" id="IPR050471">
    <property type="entry name" value="AB_hydrolase"/>
</dbReference>
<name>A0AAD6HY08_9EURO</name>
<dbReference type="GO" id="GO:0017000">
    <property type="term" value="P:antibiotic biosynthetic process"/>
    <property type="evidence" value="ECO:0007669"/>
    <property type="project" value="UniProtKB-ARBA"/>
</dbReference>
<protein>
    <submittedName>
        <fullName evidence="2">Alpha/beta-hydrolase</fullName>
    </submittedName>
</protein>
<dbReference type="Gene3D" id="3.40.50.1820">
    <property type="entry name" value="alpha/beta hydrolase"/>
    <property type="match status" value="1"/>
</dbReference>
<organism evidence="2 3">
    <name type="scientific">Penicillium malachiteum</name>
    <dbReference type="NCBI Taxonomy" id="1324776"/>
    <lineage>
        <taxon>Eukaryota</taxon>
        <taxon>Fungi</taxon>
        <taxon>Dikarya</taxon>
        <taxon>Ascomycota</taxon>
        <taxon>Pezizomycotina</taxon>
        <taxon>Eurotiomycetes</taxon>
        <taxon>Eurotiomycetidae</taxon>
        <taxon>Eurotiales</taxon>
        <taxon>Aspergillaceae</taxon>
        <taxon>Penicillium</taxon>
    </lineage>
</organism>
<dbReference type="InterPro" id="IPR029058">
    <property type="entry name" value="AB_hydrolase_fold"/>
</dbReference>
<evidence type="ECO:0000313" key="2">
    <source>
        <dbReference type="EMBL" id="KAJ5741002.1"/>
    </source>
</evidence>
<dbReference type="AlphaFoldDB" id="A0AAD6HY08"/>
<dbReference type="EMBL" id="JAQJAN010000001">
    <property type="protein sequence ID" value="KAJ5741002.1"/>
    <property type="molecule type" value="Genomic_DNA"/>
</dbReference>
<dbReference type="PANTHER" id="PTHR43433">
    <property type="entry name" value="HYDROLASE, ALPHA/BETA FOLD FAMILY PROTEIN"/>
    <property type="match status" value="1"/>
</dbReference>
<reference evidence="2" key="1">
    <citation type="journal article" date="2023" name="IMA Fungus">
        <title>Comparative genomic study of the Penicillium genus elucidates a diverse pangenome and 15 lateral gene transfer events.</title>
        <authorList>
            <person name="Petersen C."/>
            <person name="Sorensen T."/>
            <person name="Nielsen M.R."/>
            <person name="Sondergaard T.E."/>
            <person name="Sorensen J.L."/>
            <person name="Fitzpatrick D.A."/>
            <person name="Frisvad J.C."/>
            <person name="Nielsen K.L."/>
        </authorList>
    </citation>
    <scope>NUCLEOTIDE SEQUENCE</scope>
    <source>
        <strain evidence="2">IBT 17514</strain>
    </source>
</reference>
<gene>
    <name evidence="2" type="ORF">N7493_000874</name>
</gene>
<dbReference type="Proteomes" id="UP001215712">
    <property type="component" value="Unassembled WGS sequence"/>
</dbReference>
<dbReference type="PANTHER" id="PTHR43433:SF4">
    <property type="entry name" value="NON-HEME CHLOROPEROXIDASE-RELATED"/>
    <property type="match status" value="1"/>
</dbReference>
<evidence type="ECO:0000259" key="1">
    <source>
        <dbReference type="Pfam" id="PF00561"/>
    </source>
</evidence>